<feature type="transmembrane region" description="Helical" evidence="7">
    <location>
        <begin position="9"/>
        <end position="29"/>
    </location>
</feature>
<name>A0ABW5RLE5_9BACI</name>
<dbReference type="RefSeq" id="WP_377931898.1">
    <property type="nucleotide sequence ID" value="NZ_JBHUMF010000002.1"/>
</dbReference>
<evidence type="ECO:0000313" key="9">
    <source>
        <dbReference type="EMBL" id="MFD2679338.1"/>
    </source>
</evidence>
<keyword evidence="3" id="KW-1003">Cell membrane</keyword>
<protein>
    <submittedName>
        <fullName evidence="9">ABC transporter permease</fullName>
    </submittedName>
</protein>
<dbReference type="InterPro" id="IPR000515">
    <property type="entry name" value="MetI-like"/>
</dbReference>
<evidence type="ECO:0000256" key="4">
    <source>
        <dbReference type="ARBA" id="ARBA00022692"/>
    </source>
</evidence>
<organism evidence="9 10">
    <name type="scientific">Bacillus seohaeanensis</name>
    <dbReference type="NCBI Taxonomy" id="284580"/>
    <lineage>
        <taxon>Bacteria</taxon>
        <taxon>Bacillati</taxon>
        <taxon>Bacillota</taxon>
        <taxon>Bacilli</taxon>
        <taxon>Bacillales</taxon>
        <taxon>Bacillaceae</taxon>
        <taxon>Bacillus</taxon>
    </lineage>
</organism>
<evidence type="ECO:0000256" key="7">
    <source>
        <dbReference type="RuleBase" id="RU363032"/>
    </source>
</evidence>
<keyword evidence="10" id="KW-1185">Reference proteome</keyword>
<keyword evidence="6 7" id="KW-0472">Membrane</keyword>
<dbReference type="InterPro" id="IPR045621">
    <property type="entry name" value="BPD_transp_1_N"/>
</dbReference>
<dbReference type="PANTHER" id="PTHR43163">
    <property type="entry name" value="DIPEPTIDE TRANSPORT SYSTEM PERMEASE PROTEIN DPPB-RELATED"/>
    <property type="match status" value="1"/>
</dbReference>
<accession>A0ABW5RLE5</accession>
<evidence type="ECO:0000313" key="10">
    <source>
        <dbReference type="Proteomes" id="UP001597506"/>
    </source>
</evidence>
<proteinExistence type="inferred from homology"/>
<feature type="transmembrane region" description="Helical" evidence="7">
    <location>
        <begin position="177"/>
        <end position="194"/>
    </location>
</feature>
<dbReference type="Gene3D" id="1.10.3720.10">
    <property type="entry name" value="MetI-like"/>
    <property type="match status" value="1"/>
</dbReference>
<evidence type="ECO:0000259" key="8">
    <source>
        <dbReference type="PROSITE" id="PS50928"/>
    </source>
</evidence>
<feature type="transmembrane region" description="Helical" evidence="7">
    <location>
        <begin position="235"/>
        <end position="261"/>
    </location>
</feature>
<reference evidence="10" key="1">
    <citation type="journal article" date="2019" name="Int. J. Syst. Evol. Microbiol.">
        <title>The Global Catalogue of Microorganisms (GCM) 10K type strain sequencing project: providing services to taxonomists for standard genome sequencing and annotation.</title>
        <authorList>
            <consortium name="The Broad Institute Genomics Platform"/>
            <consortium name="The Broad Institute Genome Sequencing Center for Infectious Disease"/>
            <person name="Wu L."/>
            <person name="Ma J."/>
        </authorList>
    </citation>
    <scope>NUCLEOTIDE SEQUENCE [LARGE SCALE GENOMIC DNA]</scope>
    <source>
        <strain evidence="10">KCTC 3913</strain>
    </source>
</reference>
<dbReference type="SUPFAM" id="SSF161098">
    <property type="entry name" value="MetI-like"/>
    <property type="match status" value="1"/>
</dbReference>
<dbReference type="Proteomes" id="UP001597506">
    <property type="component" value="Unassembled WGS sequence"/>
</dbReference>
<keyword evidence="2 7" id="KW-0813">Transport</keyword>
<gene>
    <name evidence="9" type="ORF">ACFSUL_01095</name>
</gene>
<dbReference type="EMBL" id="JBHUMF010000002">
    <property type="protein sequence ID" value="MFD2679338.1"/>
    <property type="molecule type" value="Genomic_DNA"/>
</dbReference>
<feature type="transmembrane region" description="Helical" evidence="7">
    <location>
        <begin position="281"/>
        <end position="307"/>
    </location>
</feature>
<feature type="transmembrane region" description="Helical" evidence="7">
    <location>
        <begin position="97"/>
        <end position="118"/>
    </location>
</feature>
<evidence type="ECO:0000256" key="5">
    <source>
        <dbReference type="ARBA" id="ARBA00022989"/>
    </source>
</evidence>
<evidence type="ECO:0000256" key="3">
    <source>
        <dbReference type="ARBA" id="ARBA00022475"/>
    </source>
</evidence>
<dbReference type="PROSITE" id="PS50928">
    <property type="entry name" value="ABC_TM1"/>
    <property type="match status" value="1"/>
</dbReference>
<evidence type="ECO:0000256" key="1">
    <source>
        <dbReference type="ARBA" id="ARBA00004651"/>
    </source>
</evidence>
<evidence type="ECO:0000256" key="2">
    <source>
        <dbReference type="ARBA" id="ARBA00022448"/>
    </source>
</evidence>
<dbReference type="CDD" id="cd06261">
    <property type="entry name" value="TM_PBP2"/>
    <property type="match status" value="1"/>
</dbReference>
<comment type="caution">
    <text evidence="9">The sequence shown here is derived from an EMBL/GenBank/DDBJ whole genome shotgun (WGS) entry which is preliminary data.</text>
</comment>
<feature type="domain" description="ABC transmembrane type-1" evidence="8">
    <location>
        <begin position="95"/>
        <end position="304"/>
    </location>
</feature>
<keyword evidence="5 7" id="KW-1133">Transmembrane helix</keyword>
<dbReference type="InterPro" id="IPR035906">
    <property type="entry name" value="MetI-like_sf"/>
</dbReference>
<evidence type="ECO:0000256" key="6">
    <source>
        <dbReference type="ARBA" id="ARBA00023136"/>
    </source>
</evidence>
<comment type="subcellular location">
    <subcellularLocation>
        <location evidence="1 7">Cell membrane</location>
        <topology evidence="1 7">Multi-pass membrane protein</topology>
    </subcellularLocation>
</comment>
<sequence length="318" mass="34569">MGRFLLRRLGLMIVILLLVSIIIFSLVHITPGDPARMMLGQEATDEAVQALRAKMGLNLPLYQQYLNWIGGIFQGDFGSSLKDNTPVLTVLMQKVPVTLQLTVFSFAISLLIAIPAGIISATKKGTLWDYLGTTFALSGVSIPPFFLGILFIFIFAVTLEWLPPSGYVSIWDDWKQSLLLMILPAFAVGVRLSAEITRMLRSSMLEVLNADYIRTAYSKGLLGKSVIISHALRNALIPVITVSGLQLGSFLGGAVITETIFAIPGVGRLVVDAILTRDFPVVQGAVMFMALAVIVVNFVVDILYSILDPRIKLSGGKS</sequence>
<feature type="transmembrane region" description="Helical" evidence="7">
    <location>
        <begin position="130"/>
        <end position="157"/>
    </location>
</feature>
<dbReference type="Pfam" id="PF19300">
    <property type="entry name" value="BPD_transp_1_N"/>
    <property type="match status" value="1"/>
</dbReference>
<keyword evidence="4 7" id="KW-0812">Transmembrane</keyword>
<dbReference type="Pfam" id="PF00528">
    <property type="entry name" value="BPD_transp_1"/>
    <property type="match status" value="1"/>
</dbReference>
<dbReference type="PANTHER" id="PTHR43163:SF6">
    <property type="entry name" value="DIPEPTIDE TRANSPORT SYSTEM PERMEASE PROTEIN DPPB-RELATED"/>
    <property type="match status" value="1"/>
</dbReference>
<comment type="similarity">
    <text evidence="7">Belongs to the binding-protein-dependent transport system permease family.</text>
</comment>